<dbReference type="HAMAP" id="MF_01931">
    <property type="entry name" value="PurF"/>
    <property type="match status" value="1"/>
</dbReference>
<dbReference type="EC" id="2.4.2.14" evidence="7"/>
<dbReference type="RefSeq" id="WP_256422465.1">
    <property type="nucleotide sequence ID" value="NZ_JANHDI010000013.1"/>
</dbReference>
<keyword evidence="7 11" id="KW-0408">Iron</keyword>
<keyword evidence="15" id="KW-1185">Reference proteome</keyword>
<feature type="domain" description="Glutamine amidotransferase type-2" evidence="13">
    <location>
        <begin position="48"/>
        <end position="268"/>
    </location>
</feature>
<comment type="cofactor">
    <cofactor evidence="7 10">
        <name>Mg(2+)</name>
        <dbReference type="ChEBI" id="CHEBI:18420"/>
    </cofactor>
    <text evidence="7 10">Binds 1 Mg(2+) ion per subunit.</text>
</comment>
<evidence type="ECO:0000256" key="8">
    <source>
        <dbReference type="PIRNR" id="PIRNR000485"/>
    </source>
</evidence>
<organism evidence="14 15">
    <name type="scientific">Halobellus rarus</name>
    <dbReference type="NCBI Taxonomy" id="1126237"/>
    <lineage>
        <taxon>Archaea</taxon>
        <taxon>Methanobacteriati</taxon>
        <taxon>Methanobacteriota</taxon>
        <taxon>Stenosarchaea group</taxon>
        <taxon>Halobacteria</taxon>
        <taxon>Halobacteriales</taxon>
        <taxon>Haloferacaceae</taxon>
        <taxon>Halobellus</taxon>
    </lineage>
</organism>
<evidence type="ECO:0000256" key="9">
    <source>
        <dbReference type="PIRSR" id="PIRSR000485-1"/>
    </source>
</evidence>
<dbReference type="SUPFAM" id="SSF53271">
    <property type="entry name" value="PRTase-like"/>
    <property type="match status" value="1"/>
</dbReference>
<dbReference type="InterPro" id="IPR017932">
    <property type="entry name" value="GATase_2_dom"/>
</dbReference>
<keyword evidence="7 10" id="KW-0460">Magnesium</keyword>
<feature type="region of interest" description="Disordered" evidence="12">
    <location>
        <begin position="1"/>
        <end position="45"/>
    </location>
</feature>
<dbReference type="InterPro" id="IPR005854">
    <property type="entry name" value="PurF"/>
</dbReference>
<dbReference type="GO" id="GO:0004044">
    <property type="term" value="F:amidophosphoribosyltransferase activity"/>
    <property type="evidence" value="ECO:0007669"/>
    <property type="project" value="UniProtKB-UniRule"/>
</dbReference>
<evidence type="ECO:0000256" key="1">
    <source>
        <dbReference type="ARBA" id="ARBA00005209"/>
    </source>
</evidence>
<dbReference type="CDD" id="cd06223">
    <property type="entry name" value="PRTases_typeI"/>
    <property type="match status" value="1"/>
</dbReference>
<keyword evidence="5 7" id="KW-0658">Purine biosynthesis</keyword>
<comment type="similarity">
    <text evidence="2 7 8">In the C-terminal section; belongs to the purine/pyrimidine phosphoribosyltransferase family.</text>
</comment>
<dbReference type="Pfam" id="PF13522">
    <property type="entry name" value="GATase_6"/>
    <property type="match status" value="1"/>
</dbReference>
<feature type="binding site" evidence="7 11">
    <location>
        <position position="286"/>
    </location>
    <ligand>
        <name>[4Fe-4S] cluster</name>
        <dbReference type="ChEBI" id="CHEBI:49883"/>
    </ligand>
</feature>
<feature type="binding site" evidence="7 11">
    <location>
        <position position="447"/>
    </location>
    <ligand>
        <name>[4Fe-4S] cluster</name>
        <dbReference type="ChEBI" id="CHEBI:49883"/>
    </ligand>
</feature>
<sequence>MPDGRDSSNPTPGREPTNAESSTNDPSTAASTQATPPGADLSGPTEKCGVVGVALEDRAASRPLYYSLYALQHRGQESAGIVTHDGFQQHSHVEMGLVGDAFDESDLDSLAGQTGIGHVRYPTSGGVNASCAQPFSVSFKSGSLGLSHNGNLVNADEIREELANLGHAFTSDGDTEVIAHDLARNLLEADLVRAVKRTMDRIHGSYALTIMHDETVLAVRDPQGNRPLCIGKLEDGYVVASESAAIDTLDGELVRDVRPGELVVLEADGSGFDSYQLVERDDTAHCFFEHVYFARPDSIIDDSLVYEARRDLGRKLWEESGIETDVVMPVPDSGRSFASGYAEAANETTAEGTERLAGEDAVEFAEGLMKNRYVGRTFIMPTQDERERAVRLKLNPIRSTIEGKSVTIIDDSIVRGTTSRQLVSLLKDAGAEEVHVRIGAPPIVAPCYMGIDMASREELIAADQSIEEIREEIRADSLGYLSIDAVADVLGESRLDLCLGCVTGEYPYDIDGEDTDRDVRRPVIGDGATASADD</sequence>
<evidence type="ECO:0000256" key="7">
    <source>
        <dbReference type="HAMAP-Rule" id="MF_01931"/>
    </source>
</evidence>
<evidence type="ECO:0000313" key="14">
    <source>
        <dbReference type="EMBL" id="MFD1597380.1"/>
    </source>
</evidence>
<dbReference type="PIRSF" id="PIRSF000485">
    <property type="entry name" value="Amd_phspho_trans"/>
    <property type="match status" value="1"/>
</dbReference>
<dbReference type="PROSITE" id="PS51278">
    <property type="entry name" value="GATASE_TYPE_2"/>
    <property type="match status" value="1"/>
</dbReference>
<gene>
    <name evidence="7 14" type="primary">purF</name>
    <name evidence="14" type="ORF">ACFSBX_00125</name>
</gene>
<dbReference type="Pfam" id="PF00156">
    <property type="entry name" value="Pribosyltran"/>
    <property type="match status" value="1"/>
</dbReference>
<proteinExistence type="inferred from homology"/>
<keyword evidence="7" id="KW-0004">4Fe-4S</keyword>
<feature type="binding site" evidence="7 11">
    <location>
        <position position="501"/>
    </location>
    <ligand>
        <name>[4Fe-4S] cluster</name>
        <dbReference type="ChEBI" id="CHEBI:49883"/>
    </ligand>
</feature>
<evidence type="ECO:0000259" key="13">
    <source>
        <dbReference type="PROSITE" id="PS51278"/>
    </source>
</evidence>
<feature type="compositionally biased region" description="Polar residues" evidence="12">
    <location>
        <begin position="18"/>
        <end position="35"/>
    </location>
</feature>
<evidence type="ECO:0000256" key="11">
    <source>
        <dbReference type="PIRSR" id="PIRSR000485-3"/>
    </source>
</evidence>
<evidence type="ECO:0000256" key="4">
    <source>
        <dbReference type="ARBA" id="ARBA00022679"/>
    </source>
</evidence>
<keyword evidence="7 10" id="KW-0479">Metal-binding</keyword>
<dbReference type="GO" id="GO:0009113">
    <property type="term" value="P:purine nucleobase biosynthetic process"/>
    <property type="evidence" value="ECO:0007669"/>
    <property type="project" value="UniProtKB-UniRule"/>
</dbReference>
<dbReference type="Proteomes" id="UP001597085">
    <property type="component" value="Unassembled WGS sequence"/>
</dbReference>
<dbReference type="Gene3D" id="3.60.20.10">
    <property type="entry name" value="Glutamine Phosphoribosylpyrophosphate, subunit 1, domain 1"/>
    <property type="match status" value="1"/>
</dbReference>
<comment type="caution">
    <text evidence="14">The sequence shown here is derived from an EMBL/GenBank/DDBJ whole genome shotgun (WGS) entry which is preliminary data.</text>
</comment>
<dbReference type="InterPro" id="IPR029057">
    <property type="entry name" value="PRTase-like"/>
</dbReference>
<dbReference type="AlphaFoldDB" id="A0ABD6CGV1"/>
<dbReference type="NCBIfam" id="TIGR01134">
    <property type="entry name" value="purF"/>
    <property type="match status" value="1"/>
</dbReference>
<dbReference type="GO" id="GO:0000287">
    <property type="term" value="F:magnesium ion binding"/>
    <property type="evidence" value="ECO:0007669"/>
    <property type="project" value="UniProtKB-UniRule"/>
</dbReference>
<keyword evidence="4 7" id="KW-0808">Transferase</keyword>
<dbReference type="CDD" id="cd00715">
    <property type="entry name" value="GPATase_N"/>
    <property type="match status" value="1"/>
</dbReference>
<dbReference type="GO" id="GO:0051539">
    <property type="term" value="F:4 iron, 4 sulfur cluster binding"/>
    <property type="evidence" value="ECO:0007669"/>
    <property type="project" value="UniProtKB-KW"/>
</dbReference>
<comment type="catalytic activity">
    <reaction evidence="7 8">
        <text>5-phospho-beta-D-ribosylamine + L-glutamate + diphosphate = 5-phospho-alpha-D-ribose 1-diphosphate + L-glutamine + H2O</text>
        <dbReference type="Rhea" id="RHEA:14905"/>
        <dbReference type="ChEBI" id="CHEBI:15377"/>
        <dbReference type="ChEBI" id="CHEBI:29985"/>
        <dbReference type="ChEBI" id="CHEBI:33019"/>
        <dbReference type="ChEBI" id="CHEBI:58017"/>
        <dbReference type="ChEBI" id="CHEBI:58359"/>
        <dbReference type="ChEBI" id="CHEBI:58681"/>
        <dbReference type="EC" id="2.4.2.14"/>
    </reaction>
</comment>
<keyword evidence="7 11" id="KW-0411">Iron-sulfur</keyword>
<name>A0ABD6CGV1_9EURY</name>
<dbReference type="EMBL" id="JBHUDK010000001">
    <property type="protein sequence ID" value="MFD1597380.1"/>
    <property type="molecule type" value="Genomic_DNA"/>
</dbReference>
<dbReference type="GO" id="GO:0006189">
    <property type="term" value="P:'de novo' IMP biosynthetic process"/>
    <property type="evidence" value="ECO:0007669"/>
    <property type="project" value="UniProtKB-UniRule"/>
</dbReference>
<feature type="binding site" evidence="7 10">
    <location>
        <position position="410"/>
    </location>
    <ligand>
        <name>Mg(2+)</name>
        <dbReference type="ChEBI" id="CHEBI:18420"/>
    </ligand>
</feature>
<reference evidence="14 15" key="1">
    <citation type="journal article" date="2019" name="Int. J. Syst. Evol. Microbiol.">
        <title>The Global Catalogue of Microorganisms (GCM) 10K type strain sequencing project: providing services to taxonomists for standard genome sequencing and annotation.</title>
        <authorList>
            <consortium name="The Broad Institute Genomics Platform"/>
            <consortium name="The Broad Institute Genome Sequencing Center for Infectious Disease"/>
            <person name="Wu L."/>
            <person name="Ma J."/>
        </authorList>
    </citation>
    <scope>NUCLEOTIDE SEQUENCE [LARGE SCALE GENOMIC DNA]</scope>
    <source>
        <strain evidence="14 15">CGMCC 1.12121</strain>
    </source>
</reference>
<evidence type="ECO:0000256" key="10">
    <source>
        <dbReference type="PIRSR" id="PIRSR000485-2"/>
    </source>
</evidence>
<evidence type="ECO:0000256" key="3">
    <source>
        <dbReference type="ARBA" id="ARBA00022676"/>
    </source>
</evidence>
<comment type="function">
    <text evidence="7">Catalyzes the formation of phosphoribosylamine from phosphoribosylpyrophosphate (PRPP) and glutamine.</text>
</comment>
<comment type="pathway">
    <text evidence="1 7 8">Purine metabolism; IMP biosynthesis via de novo pathway; N(1)-(5-phospho-D-ribosyl)glycinamide from 5-phospho-alpha-D-ribose 1-diphosphate: step 1/2.</text>
</comment>
<accession>A0ABD6CGV1</accession>
<dbReference type="SUPFAM" id="SSF56235">
    <property type="entry name" value="N-terminal nucleophile aminohydrolases (Ntn hydrolases)"/>
    <property type="match status" value="1"/>
</dbReference>
<dbReference type="InterPro" id="IPR029055">
    <property type="entry name" value="Ntn_hydrolases_N"/>
</dbReference>
<dbReference type="InterPro" id="IPR035584">
    <property type="entry name" value="PurF_N"/>
</dbReference>
<evidence type="ECO:0000256" key="5">
    <source>
        <dbReference type="ARBA" id="ARBA00022755"/>
    </source>
</evidence>
<evidence type="ECO:0000256" key="6">
    <source>
        <dbReference type="ARBA" id="ARBA00022962"/>
    </source>
</evidence>
<feature type="binding site" evidence="7 10">
    <location>
        <position position="411"/>
    </location>
    <ligand>
        <name>Mg(2+)</name>
        <dbReference type="ChEBI" id="CHEBI:18420"/>
    </ligand>
</feature>
<feature type="binding site" evidence="7 11">
    <location>
        <position position="498"/>
    </location>
    <ligand>
        <name>[4Fe-4S] cluster</name>
        <dbReference type="ChEBI" id="CHEBI:49883"/>
    </ligand>
</feature>
<evidence type="ECO:0000256" key="12">
    <source>
        <dbReference type="SAM" id="MobiDB-lite"/>
    </source>
</evidence>
<feature type="active site" description="Nucleophile" evidence="7 9">
    <location>
        <position position="48"/>
    </location>
</feature>
<dbReference type="Gene3D" id="3.40.50.2020">
    <property type="match status" value="1"/>
</dbReference>
<dbReference type="InterPro" id="IPR000836">
    <property type="entry name" value="PRTase_dom"/>
</dbReference>
<dbReference type="PANTHER" id="PTHR11907">
    <property type="entry name" value="AMIDOPHOSPHORIBOSYLTRANSFERASE"/>
    <property type="match status" value="1"/>
</dbReference>
<evidence type="ECO:0000256" key="2">
    <source>
        <dbReference type="ARBA" id="ARBA00010138"/>
    </source>
</evidence>
<keyword evidence="6 7" id="KW-0315">Glutamine amidotransferase</keyword>
<keyword evidence="3 7" id="KW-0328">Glycosyltransferase</keyword>
<feature type="binding site" evidence="7 10">
    <location>
        <position position="333"/>
    </location>
    <ligand>
        <name>Mg(2+)</name>
        <dbReference type="ChEBI" id="CHEBI:18420"/>
    </ligand>
</feature>
<comment type="cofactor">
    <cofactor evidence="7 11">
        <name>[4Fe-4S] cluster</name>
        <dbReference type="ChEBI" id="CHEBI:49883"/>
    </cofactor>
    <text evidence="7 11">Binds 1 [4Fe-4S] cluster per subunit.</text>
</comment>
<protein>
    <recommendedName>
        <fullName evidence="7">Amidophosphoribosyltransferase</fullName>
        <shortName evidence="7">ATase</shortName>
        <ecNumber evidence="7">2.4.2.14</ecNumber>
    </recommendedName>
    <alternativeName>
        <fullName evidence="7">Glutamine phosphoribosylpyrophosphate amidotransferase</fullName>
        <shortName evidence="7">GPATase</shortName>
    </alternativeName>
</protein>
<evidence type="ECO:0000313" key="15">
    <source>
        <dbReference type="Proteomes" id="UP001597085"/>
    </source>
</evidence>
<feature type="region of interest" description="Disordered" evidence="12">
    <location>
        <begin position="511"/>
        <end position="534"/>
    </location>
</feature>